<evidence type="ECO:0000259" key="1">
    <source>
        <dbReference type="Pfam" id="PF13392"/>
    </source>
</evidence>
<dbReference type="AlphaFoldDB" id="A0A243B524"/>
<protein>
    <recommendedName>
        <fullName evidence="1">HNH nuclease domain-containing protein</fullName>
    </recommendedName>
</protein>
<gene>
    <name evidence="2" type="ORF">BK742_21880</name>
</gene>
<reference evidence="2 3" key="1">
    <citation type="submission" date="2016-10" db="EMBL/GenBank/DDBJ databases">
        <title>Comparative genomics of Bacillus thuringiensis reveals a path to pathogens against multiple invertebrate hosts.</title>
        <authorList>
            <person name="Zheng J."/>
            <person name="Gao Q."/>
            <person name="Liu H."/>
            <person name="Peng D."/>
            <person name="Ruan L."/>
            <person name="Sun M."/>
        </authorList>
    </citation>
    <scope>NUCLEOTIDE SEQUENCE [LARGE SCALE GENOMIC DNA]</scope>
    <source>
        <strain evidence="2">BGSC 4BX1</strain>
    </source>
</reference>
<dbReference type="EMBL" id="NFDL01000086">
    <property type="protein sequence ID" value="OTY39574.1"/>
    <property type="molecule type" value="Genomic_DNA"/>
</dbReference>
<evidence type="ECO:0000313" key="3">
    <source>
        <dbReference type="Proteomes" id="UP000195089"/>
    </source>
</evidence>
<dbReference type="Proteomes" id="UP000195089">
    <property type="component" value="Unassembled WGS sequence"/>
</dbReference>
<dbReference type="GO" id="GO:0004519">
    <property type="term" value="F:endonuclease activity"/>
    <property type="evidence" value="ECO:0007669"/>
    <property type="project" value="InterPro"/>
</dbReference>
<dbReference type="InterPro" id="IPR044925">
    <property type="entry name" value="His-Me_finger_sf"/>
</dbReference>
<sequence length="126" mass="14559">MRDSNECWEWRGTKDRYSYGRFNLDGKKEKAHRISYELHVGPISPGQIVRHKVCRNRACYNPNHLLLGTDKDNQLDKIEDGTNWRNLSYIKALEAKFLRGNGASVRNIAKFFGVSTRAVYGQLSQL</sequence>
<evidence type="ECO:0000313" key="2">
    <source>
        <dbReference type="EMBL" id="OTY39574.1"/>
    </source>
</evidence>
<dbReference type="Pfam" id="PF13392">
    <property type="entry name" value="HNH_3"/>
    <property type="match status" value="1"/>
</dbReference>
<dbReference type="InterPro" id="IPR044930">
    <property type="entry name" value="Homing_endonuclease_His-Me"/>
</dbReference>
<feature type="domain" description="HNH nuclease" evidence="1">
    <location>
        <begin position="30"/>
        <end position="74"/>
    </location>
</feature>
<dbReference type="InterPro" id="IPR003615">
    <property type="entry name" value="HNH_nuc"/>
</dbReference>
<dbReference type="SUPFAM" id="SSF54060">
    <property type="entry name" value="His-Me finger endonucleases"/>
    <property type="match status" value="1"/>
</dbReference>
<comment type="caution">
    <text evidence="2">The sequence shown here is derived from an EMBL/GenBank/DDBJ whole genome shotgun (WGS) entry which is preliminary data.</text>
</comment>
<organism evidence="2 3">
    <name type="scientific">Bacillus thuringiensis serovar pingluonsis</name>
    <dbReference type="NCBI Taxonomy" id="180881"/>
    <lineage>
        <taxon>Bacteria</taxon>
        <taxon>Bacillati</taxon>
        <taxon>Bacillota</taxon>
        <taxon>Bacilli</taxon>
        <taxon>Bacillales</taxon>
        <taxon>Bacillaceae</taxon>
        <taxon>Bacillus</taxon>
        <taxon>Bacillus cereus group</taxon>
    </lineage>
</organism>
<proteinExistence type="predicted"/>
<dbReference type="Gene3D" id="3.90.75.10">
    <property type="entry name" value="Homing Intron 3 (I-ppo) Encoded Endonuclease, Chain A"/>
    <property type="match status" value="1"/>
</dbReference>
<accession>A0A243B524</accession>
<name>A0A243B524_BACTU</name>
<dbReference type="RefSeq" id="WP_088120172.1">
    <property type="nucleotide sequence ID" value="NZ_NFDL01000086.1"/>
</dbReference>